<feature type="compositionally biased region" description="Low complexity" evidence="1">
    <location>
        <begin position="1"/>
        <end position="19"/>
    </location>
</feature>
<evidence type="ECO:0000256" key="1">
    <source>
        <dbReference type="SAM" id="MobiDB-lite"/>
    </source>
</evidence>
<dbReference type="RefSeq" id="XP_002765190.1">
    <property type="nucleotide sequence ID" value="XM_002765144.1"/>
</dbReference>
<dbReference type="GeneID" id="9037721"/>
<dbReference type="EMBL" id="GG686856">
    <property type="protein sequence ID" value="EEQ97907.1"/>
    <property type="molecule type" value="Genomic_DNA"/>
</dbReference>
<accession>C5LZB3</accession>
<gene>
    <name evidence="2" type="ORF">Pmar_PMAR025531</name>
</gene>
<reference evidence="2 3" key="1">
    <citation type="submission" date="2008-07" db="EMBL/GenBank/DDBJ databases">
        <authorList>
            <person name="El-Sayed N."/>
            <person name="Caler E."/>
            <person name="Inman J."/>
            <person name="Amedeo P."/>
            <person name="Hass B."/>
            <person name="Wortman J."/>
        </authorList>
    </citation>
    <scope>NUCLEOTIDE SEQUENCE [LARGE SCALE GENOMIC DNA]</scope>
    <source>
        <strain evidence="3">ATCC 50983 / TXsc</strain>
    </source>
</reference>
<organism evidence="3">
    <name type="scientific">Perkinsus marinus (strain ATCC 50983 / TXsc)</name>
    <dbReference type="NCBI Taxonomy" id="423536"/>
    <lineage>
        <taxon>Eukaryota</taxon>
        <taxon>Sar</taxon>
        <taxon>Alveolata</taxon>
        <taxon>Perkinsozoa</taxon>
        <taxon>Perkinsea</taxon>
        <taxon>Perkinsida</taxon>
        <taxon>Perkinsidae</taxon>
        <taxon>Perkinsus</taxon>
    </lineage>
</organism>
<feature type="region of interest" description="Disordered" evidence="1">
    <location>
        <begin position="1"/>
        <end position="47"/>
    </location>
</feature>
<protein>
    <submittedName>
        <fullName evidence="2">Uncharacterized protein</fullName>
    </submittedName>
</protein>
<keyword evidence="3" id="KW-1185">Reference proteome</keyword>
<proteinExistence type="predicted"/>
<name>C5LZB3_PERM5</name>
<dbReference type="AlphaFoldDB" id="C5LZB3"/>
<dbReference type="InParanoid" id="C5LZB3"/>
<evidence type="ECO:0000313" key="2">
    <source>
        <dbReference type="EMBL" id="EEQ97907.1"/>
    </source>
</evidence>
<evidence type="ECO:0000313" key="3">
    <source>
        <dbReference type="Proteomes" id="UP000007800"/>
    </source>
</evidence>
<sequence length="87" mass="9485">MSPPRKVAAKSKPSSPSSKAQRKEVEVEEEGETVEILSSTEPSKDVEMTPVELVGEGDESKVQLVAEEEEEAQEEGFICGVEMYGNQ</sequence>
<dbReference type="Proteomes" id="UP000007800">
    <property type="component" value="Unassembled WGS sequence"/>
</dbReference>